<accession>A0A9W8ZG20</accession>
<keyword evidence="7" id="KW-0503">Monooxygenase</keyword>
<comment type="similarity">
    <text evidence="2">Belongs to the cytochrome P450 family.</text>
</comment>
<evidence type="ECO:0000256" key="1">
    <source>
        <dbReference type="ARBA" id="ARBA00001971"/>
    </source>
</evidence>
<dbReference type="PANTHER" id="PTHR24292">
    <property type="entry name" value="CYTOCHROME P450"/>
    <property type="match status" value="1"/>
</dbReference>
<dbReference type="Gene3D" id="1.10.630.10">
    <property type="entry name" value="Cytochrome P450"/>
    <property type="match status" value="1"/>
</dbReference>
<dbReference type="GO" id="GO:0005506">
    <property type="term" value="F:iron ion binding"/>
    <property type="evidence" value="ECO:0007669"/>
    <property type="project" value="InterPro"/>
</dbReference>
<evidence type="ECO:0000256" key="5">
    <source>
        <dbReference type="ARBA" id="ARBA00023002"/>
    </source>
</evidence>
<dbReference type="InterPro" id="IPR036396">
    <property type="entry name" value="Cyt_P450_sf"/>
</dbReference>
<comment type="caution">
    <text evidence="9">The sequence shown here is derived from an EMBL/GenBank/DDBJ whole genome shotgun (WGS) entry which is preliminary data.</text>
</comment>
<evidence type="ECO:0000256" key="7">
    <source>
        <dbReference type="ARBA" id="ARBA00023033"/>
    </source>
</evidence>
<sequence>MYLYLLGLPVSLLIALRLSKWIRNYIEAGSYGLPIILLPVSFNEPLWMLFRPLFAWVEHLPFGLGNWYLYTTMGWPTEDNAKSVSLHGENFVLCSPVDNTVVTCEPAVCNKVWTETRDIWRMPPAQSQLFTFFGQNVSSTHGEDWKRHRKVTIQAFSERTMAGVWSEARRQTKALKQSLEGESERHLGRVRSTFDVLAMQVLTVIAWGQEADLDGVPAGHAMSLMDSMGFILKHILLTVVFNSLHAPDFLLPGTLRKLKLSVKEVRLFMQELVLAYMQSSKPTQEPGTRPASLLSAIVSANEVEKRSEEGKPRSYLTDSELYGNIFVFNLGGYETTASTLTFALPYLALNPVIQDWVAEEILLHTHSSHSHTTDADDYQSIYPHLLRTRALMHEILRHASPAPLFVKTSLIPVTLDITTPTGPSCITIKPGTLVGMNQYGAHLSPRWGQDAASFDPRRFISTNATTGEEKFVMPEDVAYTAWMVGPRMCPAKKFSQVEFAGIMVELLREWRVEVVRREGESEEDARERVGKSLRDEKYFNVSAHLKRPEDCAVRFVRR</sequence>
<dbReference type="PRINTS" id="PR00463">
    <property type="entry name" value="EP450I"/>
</dbReference>
<evidence type="ECO:0000313" key="10">
    <source>
        <dbReference type="Proteomes" id="UP001140510"/>
    </source>
</evidence>
<keyword evidence="3 8" id="KW-0349">Heme</keyword>
<dbReference type="AlphaFoldDB" id="A0A9W8ZG20"/>
<dbReference type="EMBL" id="JAPEVA010000024">
    <property type="protein sequence ID" value="KAJ4406860.1"/>
    <property type="molecule type" value="Genomic_DNA"/>
</dbReference>
<dbReference type="OrthoDB" id="1470350at2759"/>
<comment type="cofactor">
    <cofactor evidence="1 8">
        <name>heme</name>
        <dbReference type="ChEBI" id="CHEBI:30413"/>
    </cofactor>
</comment>
<evidence type="ECO:0000313" key="9">
    <source>
        <dbReference type="EMBL" id="KAJ4406860.1"/>
    </source>
</evidence>
<dbReference type="Proteomes" id="UP001140510">
    <property type="component" value="Unassembled WGS sequence"/>
</dbReference>
<evidence type="ECO:0000256" key="3">
    <source>
        <dbReference type="ARBA" id="ARBA00022617"/>
    </source>
</evidence>
<dbReference type="PANTHER" id="PTHR24292:SF102">
    <property type="entry name" value="CYTOCHROME P450 FAMILY-RELATED"/>
    <property type="match status" value="1"/>
</dbReference>
<protein>
    <recommendedName>
        <fullName evidence="11">Cytochrome P450</fullName>
    </recommendedName>
</protein>
<name>A0A9W8ZG20_9PLEO</name>
<dbReference type="Pfam" id="PF00067">
    <property type="entry name" value="p450"/>
    <property type="match status" value="1"/>
</dbReference>
<keyword evidence="6 8" id="KW-0408">Iron</keyword>
<evidence type="ECO:0000256" key="4">
    <source>
        <dbReference type="ARBA" id="ARBA00022723"/>
    </source>
</evidence>
<evidence type="ECO:0000256" key="8">
    <source>
        <dbReference type="PIRSR" id="PIRSR602401-1"/>
    </source>
</evidence>
<evidence type="ECO:0000256" key="2">
    <source>
        <dbReference type="ARBA" id="ARBA00010617"/>
    </source>
</evidence>
<keyword evidence="5" id="KW-0560">Oxidoreductase</keyword>
<dbReference type="SUPFAM" id="SSF48264">
    <property type="entry name" value="Cytochrome P450"/>
    <property type="match status" value="1"/>
</dbReference>
<dbReference type="InterPro" id="IPR001128">
    <property type="entry name" value="Cyt_P450"/>
</dbReference>
<dbReference type="InterPro" id="IPR050476">
    <property type="entry name" value="Insect_CytP450_Detox"/>
</dbReference>
<keyword evidence="10" id="KW-1185">Reference proteome</keyword>
<gene>
    <name evidence="9" type="ORF">N0V91_004290</name>
</gene>
<feature type="binding site" description="axial binding residue" evidence="8">
    <location>
        <position position="489"/>
    </location>
    <ligand>
        <name>heme</name>
        <dbReference type="ChEBI" id="CHEBI:30413"/>
    </ligand>
    <ligandPart>
        <name>Fe</name>
        <dbReference type="ChEBI" id="CHEBI:18248"/>
    </ligandPart>
</feature>
<dbReference type="GO" id="GO:0016705">
    <property type="term" value="F:oxidoreductase activity, acting on paired donors, with incorporation or reduction of molecular oxygen"/>
    <property type="evidence" value="ECO:0007669"/>
    <property type="project" value="InterPro"/>
</dbReference>
<evidence type="ECO:0000256" key="6">
    <source>
        <dbReference type="ARBA" id="ARBA00023004"/>
    </source>
</evidence>
<organism evidence="9 10">
    <name type="scientific">Didymella pomorum</name>
    <dbReference type="NCBI Taxonomy" id="749634"/>
    <lineage>
        <taxon>Eukaryota</taxon>
        <taxon>Fungi</taxon>
        <taxon>Dikarya</taxon>
        <taxon>Ascomycota</taxon>
        <taxon>Pezizomycotina</taxon>
        <taxon>Dothideomycetes</taxon>
        <taxon>Pleosporomycetidae</taxon>
        <taxon>Pleosporales</taxon>
        <taxon>Pleosporineae</taxon>
        <taxon>Didymellaceae</taxon>
        <taxon>Didymella</taxon>
    </lineage>
</organism>
<dbReference type="GO" id="GO:0020037">
    <property type="term" value="F:heme binding"/>
    <property type="evidence" value="ECO:0007669"/>
    <property type="project" value="InterPro"/>
</dbReference>
<dbReference type="InterPro" id="IPR002401">
    <property type="entry name" value="Cyt_P450_E_grp-I"/>
</dbReference>
<dbReference type="PRINTS" id="PR00385">
    <property type="entry name" value="P450"/>
</dbReference>
<keyword evidence="4 8" id="KW-0479">Metal-binding</keyword>
<reference evidence="9" key="1">
    <citation type="submission" date="2022-10" db="EMBL/GenBank/DDBJ databases">
        <title>Tapping the CABI collections for fungal endophytes: first genome assemblies for Collariella, Neodidymelliopsis, Ascochyta clinopodiicola, Didymella pomorum, Didymosphaeria variabile, Neocosmospora piperis and Neocucurbitaria cava.</title>
        <authorList>
            <person name="Hill R."/>
        </authorList>
    </citation>
    <scope>NUCLEOTIDE SEQUENCE</scope>
    <source>
        <strain evidence="9">IMI 355091</strain>
    </source>
</reference>
<proteinExistence type="inferred from homology"/>
<dbReference type="GO" id="GO:0004497">
    <property type="term" value="F:monooxygenase activity"/>
    <property type="evidence" value="ECO:0007669"/>
    <property type="project" value="UniProtKB-KW"/>
</dbReference>
<evidence type="ECO:0008006" key="11">
    <source>
        <dbReference type="Google" id="ProtNLM"/>
    </source>
</evidence>